<reference evidence="1 2" key="1">
    <citation type="journal article" date="2018" name="PLoS Genet.">
        <title>Population sequencing reveals clonal diversity and ancestral inbreeding in the grapevine cultivar Chardonnay.</title>
        <authorList>
            <person name="Roach M.J."/>
            <person name="Johnson D.L."/>
            <person name="Bohlmann J."/>
            <person name="van Vuuren H.J."/>
            <person name="Jones S.J."/>
            <person name="Pretorius I.S."/>
            <person name="Schmidt S.A."/>
            <person name="Borneman A.R."/>
        </authorList>
    </citation>
    <scope>NUCLEOTIDE SEQUENCE [LARGE SCALE GENOMIC DNA]</scope>
    <source>
        <strain evidence="2">cv. Chardonnay</strain>
        <tissue evidence="1">Leaf</tissue>
    </source>
</reference>
<protein>
    <submittedName>
        <fullName evidence="1">Uncharacterized protein</fullName>
    </submittedName>
</protein>
<accession>A0A438H1E1</accession>
<dbReference type="AlphaFoldDB" id="A0A438H1E1"/>
<evidence type="ECO:0000313" key="1">
    <source>
        <dbReference type="EMBL" id="RVW78117.1"/>
    </source>
</evidence>
<proteinExistence type="predicted"/>
<gene>
    <name evidence="1" type="ORF">CK203_049720</name>
</gene>
<dbReference type="Proteomes" id="UP000288805">
    <property type="component" value="Unassembled WGS sequence"/>
</dbReference>
<sequence length="142" mass="16236">MTEKVMLLLDGTETAYDVWNSLEEKFLLMTKEKEVQLTNRLRGLKKGKRFNYLYQSEEIPQDLAAMALNEEDKDLNFYVDSGATTHITYDPKFSSIGFSIEDQLQQVLTKGTKKGGLYALEENVIQAMTITRSSKASSEVWH</sequence>
<organism evidence="1 2">
    <name type="scientific">Vitis vinifera</name>
    <name type="common">Grape</name>
    <dbReference type="NCBI Taxonomy" id="29760"/>
    <lineage>
        <taxon>Eukaryota</taxon>
        <taxon>Viridiplantae</taxon>
        <taxon>Streptophyta</taxon>
        <taxon>Embryophyta</taxon>
        <taxon>Tracheophyta</taxon>
        <taxon>Spermatophyta</taxon>
        <taxon>Magnoliopsida</taxon>
        <taxon>eudicotyledons</taxon>
        <taxon>Gunneridae</taxon>
        <taxon>Pentapetalae</taxon>
        <taxon>rosids</taxon>
        <taxon>Vitales</taxon>
        <taxon>Vitaceae</taxon>
        <taxon>Viteae</taxon>
        <taxon>Vitis</taxon>
    </lineage>
</organism>
<dbReference type="EMBL" id="QGNW01000301">
    <property type="protein sequence ID" value="RVW78117.1"/>
    <property type="molecule type" value="Genomic_DNA"/>
</dbReference>
<evidence type="ECO:0000313" key="2">
    <source>
        <dbReference type="Proteomes" id="UP000288805"/>
    </source>
</evidence>
<name>A0A438H1E1_VITVI</name>
<comment type="caution">
    <text evidence="1">The sequence shown here is derived from an EMBL/GenBank/DDBJ whole genome shotgun (WGS) entry which is preliminary data.</text>
</comment>